<comment type="caution">
    <text evidence="4">The sequence shown here is derived from an EMBL/GenBank/DDBJ whole genome shotgun (WGS) entry which is preliminary data.</text>
</comment>
<dbReference type="PANTHER" id="PTHR31625">
    <property type="match status" value="1"/>
</dbReference>
<protein>
    <recommendedName>
        <fullName evidence="6">Anthocyanin acyltransferase</fullName>
    </recommendedName>
</protein>
<dbReference type="InterPro" id="IPR051504">
    <property type="entry name" value="Plant_metabolite_acyltrans"/>
</dbReference>
<evidence type="ECO:0000313" key="4">
    <source>
        <dbReference type="EMBL" id="KAK7295519.1"/>
    </source>
</evidence>
<proteinExistence type="predicted"/>
<reference evidence="4 5" key="1">
    <citation type="submission" date="2024-01" db="EMBL/GenBank/DDBJ databases">
        <title>The genomes of 5 underutilized Papilionoideae crops provide insights into root nodulation and disease resistance.</title>
        <authorList>
            <person name="Yuan L."/>
        </authorList>
    </citation>
    <scope>NUCLEOTIDE SEQUENCE [LARGE SCALE GENOMIC DNA]</scope>
    <source>
        <strain evidence="4">LY-2023</strain>
        <tissue evidence="4">Leaf</tissue>
    </source>
</reference>
<evidence type="ECO:0000313" key="5">
    <source>
        <dbReference type="Proteomes" id="UP001359559"/>
    </source>
</evidence>
<dbReference type="Gene3D" id="3.30.559.10">
    <property type="entry name" value="Chloramphenicol acetyltransferase-like domain"/>
    <property type="match status" value="2"/>
</dbReference>
<dbReference type="EMBL" id="JAYKXN010000004">
    <property type="protein sequence ID" value="KAK7295519.1"/>
    <property type="molecule type" value="Genomic_DNA"/>
</dbReference>
<evidence type="ECO:0000256" key="2">
    <source>
        <dbReference type="ARBA" id="ARBA00023315"/>
    </source>
</evidence>
<keyword evidence="1" id="KW-0808">Transferase</keyword>
<keyword evidence="3" id="KW-0472">Membrane</keyword>
<evidence type="ECO:0000256" key="1">
    <source>
        <dbReference type="ARBA" id="ARBA00022679"/>
    </source>
</evidence>
<accession>A0AAN9PFF5</accession>
<keyword evidence="3" id="KW-1133">Transmembrane helix</keyword>
<sequence length="479" mass="54633">MSFMAEEANNDDKVKVIEECQVRPPSGSVLTTSIPLSYLDFPWFDCPLPLQKPIFFYDFPYSTQHFLQTVLPILKHSLSLTLQHFFPLAANIVLPPKPHTPHILYSKGDFISLTVAESTIDFNHLVSNSPRHVTHAHPFVPLLPPSRVLEDGTLMMPSMAIQVTVFPNFGFSLCLTFRHVIADARSFMHFMKFWALVCKTKGDLALVEASLCLPFHYRGMIEDPNGLRPIFLEELWNNLDSTSYQVDEDDASRDIVRHIFTFKRQQVEKFKKWTAFKCKSIGLEILHLSTFVVISSLMWVCMVKSEDMKLDTVPDDEYCSMNFVADCRNLYELSIPSNYFGNCLTKCNVEIQRSKLVGENGVFEAVNVIGRGIRNMRGNPLKGVDSLMTSLSKRELGEKLENVVRMAGSTKLNVYETDFGWGKPKMGEVLHLDHNLKVMCLCDSREQECAVEVGLVLKEIQMEKFTTILEEQLRDIVLD</sequence>
<keyword evidence="3" id="KW-0812">Transmembrane</keyword>
<keyword evidence="5" id="KW-1185">Reference proteome</keyword>
<dbReference type="AlphaFoldDB" id="A0AAN9PFF5"/>
<name>A0AAN9PFF5_CLITE</name>
<organism evidence="4 5">
    <name type="scientific">Clitoria ternatea</name>
    <name type="common">Butterfly pea</name>
    <dbReference type="NCBI Taxonomy" id="43366"/>
    <lineage>
        <taxon>Eukaryota</taxon>
        <taxon>Viridiplantae</taxon>
        <taxon>Streptophyta</taxon>
        <taxon>Embryophyta</taxon>
        <taxon>Tracheophyta</taxon>
        <taxon>Spermatophyta</taxon>
        <taxon>Magnoliopsida</taxon>
        <taxon>eudicotyledons</taxon>
        <taxon>Gunneridae</taxon>
        <taxon>Pentapetalae</taxon>
        <taxon>rosids</taxon>
        <taxon>fabids</taxon>
        <taxon>Fabales</taxon>
        <taxon>Fabaceae</taxon>
        <taxon>Papilionoideae</taxon>
        <taxon>50 kb inversion clade</taxon>
        <taxon>NPAAA clade</taxon>
        <taxon>indigoferoid/millettioid clade</taxon>
        <taxon>Phaseoleae</taxon>
        <taxon>Clitoria</taxon>
    </lineage>
</organism>
<dbReference type="Proteomes" id="UP001359559">
    <property type="component" value="Unassembled WGS sequence"/>
</dbReference>
<gene>
    <name evidence="4" type="ORF">RJT34_18428</name>
</gene>
<keyword evidence="2" id="KW-0012">Acyltransferase</keyword>
<dbReference type="Pfam" id="PF02458">
    <property type="entry name" value="Transferase"/>
    <property type="match status" value="1"/>
</dbReference>
<evidence type="ECO:0000256" key="3">
    <source>
        <dbReference type="SAM" id="Phobius"/>
    </source>
</evidence>
<feature type="transmembrane region" description="Helical" evidence="3">
    <location>
        <begin position="285"/>
        <end position="303"/>
    </location>
</feature>
<evidence type="ECO:0008006" key="6">
    <source>
        <dbReference type="Google" id="ProtNLM"/>
    </source>
</evidence>
<dbReference type="GO" id="GO:0016747">
    <property type="term" value="F:acyltransferase activity, transferring groups other than amino-acyl groups"/>
    <property type="evidence" value="ECO:0007669"/>
    <property type="project" value="UniProtKB-ARBA"/>
</dbReference>
<dbReference type="InterPro" id="IPR023213">
    <property type="entry name" value="CAT-like_dom_sf"/>
</dbReference>